<proteinExistence type="predicted"/>
<gene>
    <name evidence="1" type="ORF">cyc_01918</name>
</gene>
<sequence>MLLPKKHERWHMCVEFLCLNNSAKEQKFSMARIGAFPDELRRSAAYSVFDFTKAFCEIATHSDGKNLAFNTRTRELEYTCTLSEFGSSQPLLVWMTSYTSAKALKSTSAPAECASALTEKALVCEGANVFASPEDNRGLGIPCFSCTNSARSGKKLSKIVSRDSPKRSPKGSRDSLCISPLCSAIALSILIYKFSQVVFPRNAVTDRNPNFLVTSEVHFLPAYPFATITTVNHPEAARRKERTNHLLLQHLELCTSENSMNWLDYLPCSLRACAACHPLLSSTKPRLVLGSGVTSHLWQWKDSDDS</sequence>
<evidence type="ECO:0000313" key="2">
    <source>
        <dbReference type="Proteomes" id="UP000095192"/>
    </source>
</evidence>
<dbReference type="InterPro" id="IPR043128">
    <property type="entry name" value="Rev_trsase/Diguanyl_cyclase"/>
</dbReference>
<dbReference type="VEuPathDB" id="ToxoDB:cyc_01918"/>
<accession>A0A1D3CSS5</accession>
<dbReference type="InterPro" id="IPR043502">
    <property type="entry name" value="DNA/RNA_pol_sf"/>
</dbReference>
<keyword evidence="2" id="KW-1185">Reference proteome</keyword>
<dbReference type="SUPFAM" id="SSF56672">
    <property type="entry name" value="DNA/RNA polymerases"/>
    <property type="match status" value="1"/>
</dbReference>
<dbReference type="Gene3D" id="3.10.10.10">
    <property type="entry name" value="HIV Type 1 Reverse Transcriptase, subunit A, domain 1"/>
    <property type="match status" value="1"/>
</dbReference>
<reference evidence="1 2" key="1">
    <citation type="journal article" date="2016" name="BMC Genomics">
        <title>Comparative genomics reveals Cyclospora cayetanensis possesses coccidia-like metabolism and invasion components but unique surface antigens.</title>
        <authorList>
            <person name="Liu S."/>
            <person name="Wang L."/>
            <person name="Zheng H."/>
            <person name="Xu Z."/>
            <person name="Roellig D.M."/>
            <person name="Li N."/>
            <person name="Frace M.A."/>
            <person name="Tang K."/>
            <person name="Arrowood M.J."/>
            <person name="Moss D.M."/>
            <person name="Zhang L."/>
            <person name="Feng Y."/>
            <person name="Xiao L."/>
        </authorList>
    </citation>
    <scope>NUCLEOTIDE SEQUENCE [LARGE SCALE GENOMIC DNA]</scope>
    <source>
        <strain evidence="1 2">CHN_HEN01</strain>
    </source>
</reference>
<organism evidence="1 2">
    <name type="scientific">Cyclospora cayetanensis</name>
    <dbReference type="NCBI Taxonomy" id="88456"/>
    <lineage>
        <taxon>Eukaryota</taxon>
        <taxon>Sar</taxon>
        <taxon>Alveolata</taxon>
        <taxon>Apicomplexa</taxon>
        <taxon>Conoidasida</taxon>
        <taxon>Coccidia</taxon>
        <taxon>Eucoccidiorida</taxon>
        <taxon>Eimeriorina</taxon>
        <taxon>Eimeriidae</taxon>
        <taxon>Cyclospora</taxon>
    </lineage>
</organism>
<dbReference type="InParanoid" id="A0A1D3CSS5"/>
<evidence type="ECO:0000313" key="1">
    <source>
        <dbReference type="EMBL" id="OEH74249.1"/>
    </source>
</evidence>
<dbReference type="Gene3D" id="3.30.70.270">
    <property type="match status" value="1"/>
</dbReference>
<dbReference type="EMBL" id="JROU02002087">
    <property type="protein sequence ID" value="OEH74249.1"/>
    <property type="molecule type" value="Genomic_DNA"/>
</dbReference>
<protein>
    <submittedName>
        <fullName evidence="1">Uncharacterized protein</fullName>
    </submittedName>
</protein>
<comment type="caution">
    <text evidence="1">The sequence shown here is derived from an EMBL/GenBank/DDBJ whole genome shotgun (WGS) entry which is preliminary data.</text>
</comment>
<dbReference type="Proteomes" id="UP000095192">
    <property type="component" value="Unassembled WGS sequence"/>
</dbReference>
<dbReference type="AlphaFoldDB" id="A0A1D3CSS5"/>
<name>A0A1D3CSS5_9EIME</name>
<dbReference type="VEuPathDB" id="ToxoDB:LOC113147367"/>